<dbReference type="Proteomes" id="UP000220605">
    <property type="component" value="Chromosome 2"/>
</dbReference>
<reference evidence="4" key="1">
    <citation type="submission" date="2016-07" db="EMBL/GenBank/DDBJ databases">
        <authorList>
            <consortium name="Pathogen Informatics"/>
        </authorList>
    </citation>
    <scope>NUCLEOTIDE SEQUENCE [LARGE SCALE GENOMIC DNA]</scope>
</reference>
<feature type="region of interest" description="Disordered" evidence="1">
    <location>
        <begin position="483"/>
        <end position="505"/>
    </location>
</feature>
<dbReference type="AlphaFoldDB" id="A0A564ZNF5"/>
<keyword evidence="2" id="KW-0472">Membrane</keyword>
<dbReference type="Pfam" id="PF05795">
    <property type="entry name" value="Plasmodium_Vir"/>
    <property type="match status" value="3"/>
</dbReference>
<dbReference type="VEuPathDB" id="PlasmoDB:PVW1_120009300"/>
<dbReference type="VEuPathDB" id="PlasmoDB:PVPAM_030029200"/>
<dbReference type="InterPro" id="IPR008780">
    <property type="entry name" value="Plasmodium_Vir"/>
</dbReference>
<evidence type="ECO:0000256" key="1">
    <source>
        <dbReference type="SAM" id="MobiDB-lite"/>
    </source>
</evidence>
<dbReference type="OrthoDB" id="383418at2759"/>
<proteinExistence type="predicted"/>
<keyword evidence="2" id="KW-1133">Transmembrane helix</keyword>
<dbReference type="VEuPathDB" id="PlasmoDB:PVX_096910"/>
<gene>
    <name evidence="3" type="ORF">PVP01_0200200</name>
</gene>
<dbReference type="EMBL" id="LT635613">
    <property type="protein sequence ID" value="VUZ93238.1"/>
    <property type="molecule type" value="Genomic_DNA"/>
</dbReference>
<accession>A0A564ZNF5</accession>
<dbReference type="VEuPathDB" id="PlasmoDB:PVP01_0200200"/>
<protein>
    <submittedName>
        <fullName evidence="3">VIR protein</fullName>
    </submittedName>
</protein>
<sequence length="859" mass="101980">MKMSNGTAPPTIKELLLDENYNLRDKELYKSYNELNQKCSWTYRDLYCSDALTSFVDDSIRPLYKKLWNNFFKVKYYSGDFKYLTKDKKKICTYLKYWFYDQLLSKNVSDKVIEKFFSDWESTTKSYNLDTIGCELYKMNLNEIKETKMLYDYFLLHDGYIINDLVNHKIYVSPYCQYLKEAADVYKKRKSECTSDNNSGLCKEFQKYIKNHMIKKNITLFKGKCKNEEKIVVERMDASETISNPALKELVEKEASLKDVSIYKFYELLNNVYSENVESNTCDLLARSNGINGRHIYRYCNMLKAILDKRYSESSSLGMVENNNKMCEYLNYWIHHKTKGNIHRSRIIKLFYYTWDVLNKIKEKNTHCKHKYFNIGEKEFTRKKDLYEFLEFYDSIKGKLKNGGSTNNAKYCDYIKSNFEKYYYMVQEDKCKNASIYSNETLLFRNKFKDKPEISFLNEKCGGKYLDLVFNENFEEMKSSANLPEANRPERFSPNAGSVAHTKGEISERSHKVENVLKHLPSYKTYEELNSKENVDKYCSDCMDIIHLEFDHPGINHFCRMLSKNLRELSEMESANSKDRCEYFTHWMNEEIWKKLSNSNSSTLNIPLVNILLNIGHTINNKLRKNHCPYDFNSDYTYKELQERKDLHDFFKNYKKIETKDSSISISDQALCAYVSYIYKLYKRHIGGCCEYYDKNNHYEEHCQDYFKCDSKLNANNLLIKLNCNEKESDEDSQKIFEKLTIDRGVILFTEKSKQRYKELVTGNYYHPSNLKTLFNKIMQDGDPFYLAITSVLALLGVLLMFFVFYKFTPLGIWIDKTLKKRGNHYPYEEPRSRFIYSSSEPENIIPQGRRLNIAYHTA</sequence>
<evidence type="ECO:0000256" key="2">
    <source>
        <dbReference type="SAM" id="Phobius"/>
    </source>
</evidence>
<evidence type="ECO:0000313" key="3">
    <source>
        <dbReference type="EMBL" id="VUZ93238.1"/>
    </source>
</evidence>
<name>A0A564ZNF5_PLAVI</name>
<feature type="transmembrane region" description="Helical" evidence="2">
    <location>
        <begin position="785"/>
        <end position="806"/>
    </location>
</feature>
<keyword evidence="2" id="KW-0812">Transmembrane</keyword>
<evidence type="ECO:0000313" key="4">
    <source>
        <dbReference type="Proteomes" id="UP000220605"/>
    </source>
</evidence>
<organism evidence="3 4">
    <name type="scientific">Plasmodium vivax</name>
    <name type="common">malaria parasite P. vivax</name>
    <dbReference type="NCBI Taxonomy" id="5855"/>
    <lineage>
        <taxon>Eukaryota</taxon>
        <taxon>Sar</taxon>
        <taxon>Alveolata</taxon>
        <taxon>Apicomplexa</taxon>
        <taxon>Aconoidasida</taxon>
        <taxon>Haemosporida</taxon>
        <taxon>Plasmodiidae</taxon>
        <taxon>Plasmodium</taxon>
        <taxon>Plasmodium (Plasmodium)</taxon>
    </lineage>
</organism>